<dbReference type="Pfam" id="PF13508">
    <property type="entry name" value="Acetyltransf_7"/>
    <property type="match status" value="1"/>
</dbReference>
<gene>
    <name evidence="4" type="ORF">CR105_08000</name>
</gene>
<keyword evidence="2" id="KW-0012">Acyltransferase</keyword>
<keyword evidence="1 4" id="KW-0808">Transferase</keyword>
<dbReference type="InterPro" id="IPR000182">
    <property type="entry name" value="GNAT_dom"/>
</dbReference>
<dbReference type="PANTHER" id="PTHR43877:SF1">
    <property type="entry name" value="ACETYLTRANSFERASE"/>
    <property type="match status" value="1"/>
</dbReference>
<evidence type="ECO:0000256" key="2">
    <source>
        <dbReference type="ARBA" id="ARBA00023315"/>
    </source>
</evidence>
<evidence type="ECO:0000259" key="3">
    <source>
        <dbReference type="PROSITE" id="PS51186"/>
    </source>
</evidence>
<name>A0A2G8TK37_9BURK</name>
<keyword evidence="5" id="KW-1185">Reference proteome</keyword>
<sequence>MEQTFLIRPATVTDSPALRALIERSAAALSVGFYTQQQTATVTREVFGVDSQLLADGTYCVVEAAGAIAACGGWGKRSTGFGGDQAKSAPERRLDPATEAAKIRAFFVEPAWARRGLGSLLMTHCAAAAGAAGFSMLELVSTLPGVPLYRALGFTDVESFDLQLSGGVRVPVVRMRRPVLERT</sequence>
<dbReference type="RefSeq" id="WP_099787889.1">
    <property type="nucleotide sequence ID" value="NZ_JBHLYV010000029.1"/>
</dbReference>
<dbReference type="InterPro" id="IPR016181">
    <property type="entry name" value="Acyl_CoA_acyltransferase"/>
</dbReference>
<dbReference type="Gene3D" id="3.40.630.30">
    <property type="match status" value="1"/>
</dbReference>
<evidence type="ECO:0000313" key="4">
    <source>
        <dbReference type="EMBL" id="PIL45978.1"/>
    </source>
</evidence>
<dbReference type="CDD" id="cd04301">
    <property type="entry name" value="NAT_SF"/>
    <property type="match status" value="1"/>
</dbReference>
<proteinExistence type="predicted"/>
<dbReference type="PROSITE" id="PS51186">
    <property type="entry name" value="GNAT"/>
    <property type="match status" value="1"/>
</dbReference>
<feature type="domain" description="N-acetyltransferase" evidence="3">
    <location>
        <begin position="5"/>
        <end position="180"/>
    </location>
</feature>
<organism evidence="4 5">
    <name type="scientific">Massilia eurypsychrophila</name>
    <dbReference type="NCBI Taxonomy" id="1485217"/>
    <lineage>
        <taxon>Bacteria</taxon>
        <taxon>Pseudomonadati</taxon>
        <taxon>Pseudomonadota</taxon>
        <taxon>Betaproteobacteria</taxon>
        <taxon>Burkholderiales</taxon>
        <taxon>Oxalobacteraceae</taxon>
        <taxon>Telluria group</taxon>
        <taxon>Massilia</taxon>
    </lineage>
</organism>
<comment type="caution">
    <text evidence="4">The sequence shown here is derived from an EMBL/GenBank/DDBJ whole genome shotgun (WGS) entry which is preliminary data.</text>
</comment>
<evidence type="ECO:0000256" key="1">
    <source>
        <dbReference type="ARBA" id="ARBA00022679"/>
    </source>
</evidence>
<accession>A0A2G8TK37</accession>
<dbReference type="OrthoDB" id="9799296at2"/>
<dbReference type="EMBL" id="PDOC01000003">
    <property type="protein sequence ID" value="PIL45978.1"/>
    <property type="molecule type" value="Genomic_DNA"/>
</dbReference>
<reference evidence="4 5" key="1">
    <citation type="submission" date="2017-10" db="EMBL/GenBank/DDBJ databases">
        <title>Massilia psychrophilum sp. nov., a novel purple-pigmented bacterium isolated from Tianshan glacier, Xinjiang Municipality, China.</title>
        <authorList>
            <person name="Wang H."/>
        </authorList>
    </citation>
    <scope>NUCLEOTIDE SEQUENCE [LARGE SCALE GENOMIC DNA]</scope>
    <source>
        <strain evidence="4 5">JCM 30074</strain>
    </source>
</reference>
<dbReference type="AlphaFoldDB" id="A0A2G8TK37"/>
<dbReference type="InterPro" id="IPR050832">
    <property type="entry name" value="Bact_Acetyltransf"/>
</dbReference>
<dbReference type="GO" id="GO:0016747">
    <property type="term" value="F:acyltransferase activity, transferring groups other than amino-acyl groups"/>
    <property type="evidence" value="ECO:0007669"/>
    <property type="project" value="InterPro"/>
</dbReference>
<dbReference type="SUPFAM" id="SSF55729">
    <property type="entry name" value="Acyl-CoA N-acyltransferases (Nat)"/>
    <property type="match status" value="1"/>
</dbReference>
<dbReference type="Proteomes" id="UP000230390">
    <property type="component" value="Unassembled WGS sequence"/>
</dbReference>
<dbReference type="PANTHER" id="PTHR43877">
    <property type="entry name" value="AMINOALKYLPHOSPHONATE N-ACETYLTRANSFERASE-RELATED-RELATED"/>
    <property type="match status" value="1"/>
</dbReference>
<evidence type="ECO:0000313" key="5">
    <source>
        <dbReference type="Proteomes" id="UP000230390"/>
    </source>
</evidence>
<protein>
    <submittedName>
        <fullName evidence="4">GNAT family N-acetyltransferase</fullName>
    </submittedName>
</protein>